<protein>
    <submittedName>
        <fullName evidence="2">Uncharacterized protein</fullName>
    </submittedName>
</protein>
<name>A0A4Y7LFU1_PAPSO</name>
<dbReference type="Gramene" id="RZC84374">
    <property type="protein sequence ID" value="RZC84374"/>
    <property type="gene ID" value="C5167_047154"/>
</dbReference>
<accession>A0A4Y7LFU1</accession>
<reference evidence="2 3" key="1">
    <citation type="journal article" date="2018" name="Science">
        <title>The opium poppy genome and morphinan production.</title>
        <authorList>
            <person name="Guo L."/>
            <person name="Winzer T."/>
            <person name="Yang X."/>
            <person name="Li Y."/>
            <person name="Ning Z."/>
            <person name="He Z."/>
            <person name="Teodor R."/>
            <person name="Lu Y."/>
            <person name="Bowser T.A."/>
            <person name="Graham I.A."/>
            <person name="Ye K."/>
        </authorList>
    </citation>
    <scope>NUCLEOTIDE SEQUENCE [LARGE SCALE GENOMIC DNA]</scope>
    <source>
        <strain evidence="3">cv. HN1</strain>
        <tissue evidence="2">Leaves</tissue>
    </source>
</reference>
<proteinExistence type="predicted"/>
<evidence type="ECO:0000313" key="3">
    <source>
        <dbReference type="Proteomes" id="UP000316621"/>
    </source>
</evidence>
<sequence length="393" mass="43514">MSSNQGSMGNLSPPPPPPGLRELSTAKAYNKREIRMLLYKPNVAKAEVRLSLPEAQADYKSLSEVHNVNKGSHTNRSHPHILPTVFPCTDGSRKCIHDGYAITLREVLDQLRTPRSYIGVWKTVARNGQLLYYALEDKIVTIVRGVLDALICLLNEGKSIGSVTLDNIVFLANDPTFSHPLIIDCLVTGTGNDNADGSAGSSVGFNSLADMISTQFTPGYPNIMKLASPAVTSFINCLRGAGSPHLHGGDAGERHEVMLLSHPLFLSHEQHAAYVCKLSEQFRSNALNVTQLKVSDIMEVPTNVRAAKWDDLFRDPDIKHTVMHDQYHYFIARAPKVPYYDRSSVTSLVKLFRDRTTHGNDNGPTIAIEEYGSAIDMICPRLLPHLFEQYGFF</sequence>
<keyword evidence="3" id="KW-1185">Reference proteome</keyword>
<feature type="compositionally biased region" description="Polar residues" evidence="1">
    <location>
        <begin position="1"/>
        <end position="10"/>
    </location>
</feature>
<dbReference type="Proteomes" id="UP000316621">
    <property type="component" value="Chromosome 11"/>
</dbReference>
<dbReference type="OrthoDB" id="1873951at2759"/>
<dbReference type="AlphaFoldDB" id="A0A4Y7LFU1"/>
<gene>
    <name evidence="2" type="ORF">C5167_047154</name>
</gene>
<organism evidence="2 3">
    <name type="scientific">Papaver somniferum</name>
    <name type="common">Opium poppy</name>
    <dbReference type="NCBI Taxonomy" id="3469"/>
    <lineage>
        <taxon>Eukaryota</taxon>
        <taxon>Viridiplantae</taxon>
        <taxon>Streptophyta</taxon>
        <taxon>Embryophyta</taxon>
        <taxon>Tracheophyta</taxon>
        <taxon>Spermatophyta</taxon>
        <taxon>Magnoliopsida</taxon>
        <taxon>Ranunculales</taxon>
        <taxon>Papaveraceae</taxon>
        <taxon>Papaveroideae</taxon>
        <taxon>Papaver</taxon>
    </lineage>
</organism>
<evidence type="ECO:0000256" key="1">
    <source>
        <dbReference type="SAM" id="MobiDB-lite"/>
    </source>
</evidence>
<evidence type="ECO:0000313" key="2">
    <source>
        <dbReference type="EMBL" id="RZC84374.1"/>
    </source>
</evidence>
<feature type="region of interest" description="Disordered" evidence="1">
    <location>
        <begin position="1"/>
        <end position="22"/>
    </location>
</feature>
<dbReference type="EMBL" id="CM010725">
    <property type="protein sequence ID" value="RZC84374.1"/>
    <property type="molecule type" value="Genomic_DNA"/>
</dbReference>